<evidence type="ECO:0000256" key="3">
    <source>
        <dbReference type="ARBA" id="ARBA00022618"/>
    </source>
</evidence>
<evidence type="ECO:0000256" key="7">
    <source>
        <dbReference type="ARBA" id="ARBA00023306"/>
    </source>
</evidence>
<evidence type="ECO:0000259" key="9">
    <source>
        <dbReference type="PROSITE" id="PS51779"/>
    </source>
</evidence>
<dbReference type="EMBL" id="WVIE01000004">
    <property type="protein sequence ID" value="NDJ16536.1"/>
    <property type="molecule type" value="Genomic_DNA"/>
</dbReference>
<accession>A0A8J8CII0</accession>
<evidence type="ECO:0000256" key="6">
    <source>
        <dbReference type="ARBA" id="ARBA00023136"/>
    </source>
</evidence>
<gene>
    <name evidence="10" type="ORF">GS601_04385</name>
</gene>
<dbReference type="PANTHER" id="PTHR37820">
    <property type="entry name" value="CELL DIVISION PROTEIN DIVIB"/>
    <property type="match status" value="1"/>
</dbReference>
<feature type="region of interest" description="Disordered" evidence="8">
    <location>
        <begin position="250"/>
        <end position="274"/>
    </location>
</feature>
<dbReference type="GO" id="GO:0051301">
    <property type="term" value="P:cell division"/>
    <property type="evidence" value="ECO:0007669"/>
    <property type="project" value="UniProtKB-KW"/>
</dbReference>
<keyword evidence="2" id="KW-1003">Cell membrane</keyword>
<keyword evidence="5" id="KW-1133">Transmembrane helix</keyword>
<name>A0A8J8CII0_9CYAN</name>
<reference evidence="10" key="1">
    <citation type="submission" date="2019-12" db="EMBL/GenBank/DDBJ databases">
        <title>High-Quality draft genome sequences of three cyanobacteria isolated from the limestone walls of the Old Cathedral of Coimbra.</title>
        <authorList>
            <person name="Tiago I."/>
            <person name="Soares F."/>
            <person name="Portugal A."/>
        </authorList>
    </citation>
    <scope>NUCLEOTIDE SEQUENCE</scope>
    <source>
        <strain evidence="10">A</strain>
    </source>
</reference>
<keyword evidence="4" id="KW-0812">Transmembrane</keyword>
<comment type="subcellular location">
    <subcellularLocation>
        <location evidence="1">Membrane</location>
    </subcellularLocation>
</comment>
<dbReference type="PANTHER" id="PTHR37820:SF1">
    <property type="entry name" value="CELL DIVISION PROTEIN FTSQ"/>
    <property type="match status" value="1"/>
</dbReference>
<dbReference type="InterPro" id="IPR034746">
    <property type="entry name" value="POTRA"/>
</dbReference>
<dbReference type="Pfam" id="PF08478">
    <property type="entry name" value="POTRA_1"/>
    <property type="match status" value="1"/>
</dbReference>
<evidence type="ECO:0000256" key="5">
    <source>
        <dbReference type="ARBA" id="ARBA00022989"/>
    </source>
</evidence>
<comment type="caution">
    <text evidence="10">The sequence shown here is derived from an EMBL/GenBank/DDBJ whole genome shotgun (WGS) entry which is preliminary data.</text>
</comment>
<keyword evidence="11" id="KW-1185">Reference proteome</keyword>
<keyword evidence="3" id="KW-0132">Cell division</keyword>
<evidence type="ECO:0000256" key="2">
    <source>
        <dbReference type="ARBA" id="ARBA00022475"/>
    </source>
</evidence>
<evidence type="ECO:0000313" key="10">
    <source>
        <dbReference type="EMBL" id="NDJ16536.1"/>
    </source>
</evidence>
<keyword evidence="7" id="KW-0131">Cell cycle</keyword>
<dbReference type="RefSeq" id="WP_162422057.1">
    <property type="nucleotide sequence ID" value="NZ_WVIE01000004.1"/>
</dbReference>
<keyword evidence="6" id="KW-0472">Membrane</keyword>
<dbReference type="AlphaFoldDB" id="A0A8J8CII0"/>
<evidence type="ECO:0000256" key="4">
    <source>
        <dbReference type="ARBA" id="ARBA00022692"/>
    </source>
</evidence>
<dbReference type="InterPro" id="IPR013685">
    <property type="entry name" value="POTRA_FtsQ_type"/>
</dbReference>
<protein>
    <submittedName>
        <fullName evidence="10">FtsQ-type POTRA domain-containing protein</fullName>
    </submittedName>
</protein>
<organism evidence="10 11">
    <name type="scientific">Myxacorys almedinensis A</name>
    <dbReference type="NCBI Taxonomy" id="2690445"/>
    <lineage>
        <taxon>Bacteria</taxon>
        <taxon>Bacillati</taxon>
        <taxon>Cyanobacteriota</taxon>
        <taxon>Cyanophyceae</taxon>
        <taxon>Leptolyngbyales</taxon>
        <taxon>Leptolyngbyaceae</taxon>
        <taxon>Myxacorys</taxon>
        <taxon>Myxacorys almedinensis</taxon>
    </lineage>
</organism>
<proteinExistence type="predicted"/>
<evidence type="ECO:0000256" key="1">
    <source>
        <dbReference type="ARBA" id="ARBA00004370"/>
    </source>
</evidence>
<dbReference type="Proteomes" id="UP000646053">
    <property type="component" value="Unassembled WGS sequence"/>
</dbReference>
<dbReference type="Gene3D" id="3.10.20.310">
    <property type="entry name" value="membrane protein fhac"/>
    <property type="match status" value="1"/>
</dbReference>
<dbReference type="InterPro" id="IPR050487">
    <property type="entry name" value="FtsQ_DivIB"/>
</dbReference>
<sequence length="274" mass="30656">MTTIAPVSPTELNQRRRTLRHQRRIRFFQSGWRQIAILGLAAGAVWTATLPAWVIRQPEQVTVEGNRLISDQTVRSLLPIVYPQSLLKIQPQAIAQSLESKAPIAQATVDRQLFPPSLTVRIQERVPVAVSTAKTPQSATQPALLDDSGLSIPLQSYTALNQNFKQPTLKVSGELESYRPYWSAFYQAIARNPVKVLEVIWDDPTNLILKTELGVVHFGSYGDNFPNQLTRLDQMRRLNTRISPTQISHIDLSNPDSPKVHMNASKTPVKLGTP</sequence>
<evidence type="ECO:0000313" key="11">
    <source>
        <dbReference type="Proteomes" id="UP000646053"/>
    </source>
</evidence>
<dbReference type="PROSITE" id="PS51779">
    <property type="entry name" value="POTRA"/>
    <property type="match status" value="1"/>
</dbReference>
<feature type="domain" description="POTRA" evidence="9">
    <location>
        <begin position="56"/>
        <end position="125"/>
    </location>
</feature>
<dbReference type="GO" id="GO:0005886">
    <property type="term" value="C:plasma membrane"/>
    <property type="evidence" value="ECO:0007669"/>
    <property type="project" value="TreeGrafter"/>
</dbReference>
<evidence type="ECO:0000256" key="8">
    <source>
        <dbReference type="SAM" id="MobiDB-lite"/>
    </source>
</evidence>